<comment type="caution">
    <text evidence="1">The sequence shown here is derived from an EMBL/GenBank/DDBJ whole genome shotgun (WGS) entry which is preliminary data.</text>
</comment>
<keyword evidence="2" id="KW-1185">Reference proteome</keyword>
<sequence length="226" mass="25398">MQAQLHAPSDISVQPLRCPGGWLKRSVLHMPRQIAMPNYISLTEAAARLQTAYRVLIIGCSGSGKTTLGRAISDAFGLRCITLDQEVLWQSGWVERDDAEQYSMIAKLVQEDRWVMDGTNPKTFDLRLPRADLVLWPRLPRLACISGVTRRWLKYRGQTRPGMAQGCPEKLDAEFLHFIWTFEQTVSPRIIEGLDTHGPDVPVLVFRSRKEMTGLLTLSGAPAQLS</sequence>
<dbReference type="SUPFAM" id="SSF52540">
    <property type="entry name" value="P-loop containing nucleoside triphosphate hydrolases"/>
    <property type="match status" value="1"/>
</dbReference>
<organism evidence="1 2">
    <name type="scientific">Hyphomonas pacifica</name>
    <dbReference type="NCBI Taxonomy" id="1280941"/>
    <lineage>
        <taxon>Bacteria</taxon>
        <taxon>Pseudomonadati</taxon>
        <taxon>Pseudomonadota</taxon>
        <taxon>Alphaproteobacteria</taxon>
        <taxon>Hyphomonadales</taxon>
        <taxon>Hyphomonadaceae</taxon>
        <taxon>Hyphomonas</taxon>
    </lineage>
</organism>
<proteinExistence type="predicted"/>
<dbReference type="PANTHER" id="PTHR37816:SF3">
    <property type="entry name" value="MODULATES DNA TOPOLOGY"/>
    <property type="match status" value="1"/>
</dbReference>
<dbReference type="InterPro" id="IPR052922">
    <property type="entry name" value="Cytidylate_Kinase-2"/>
</dbReference>
<gene>
    <name evidence="1" type="ORF">HY3_16465</name>
</gene>
<evidence type="ECO:0000313" key="2">
    <source>
        <dbReference type="Proteomes" id="UP000249123"/>
    </source>
</evidence>
<dbReference type="EMBL" id="AWFB01000047">
    <property type="protein sequence ID" value="RAN31594.1"/>
    <property type="molecule type" value="Genomic_DNA"/>
</dbReference>
<accession>A0A8B2PL01</accession>
<dbReference type="Gene3D" id="3.40.50.300">
    <property type="entry name" value="P-loop containing nucleotide triphosphate hydrolases"/>
    <property type="match status" value="1"/>
</dbReference>
<evidence type="ECO:0000313" key="1">
    <source>
        <dbReference type="EMBL" id="RAN31594.1"/>
    </source>
</evidence>
<dbReference type="PANTHER" id="PTHR37816">
    <property type="entry name" value="YALI0E33011P"/>
    <property type="match status" value="1"/>
</dbReference>
<name>A0A8B2PL01_9PROT</name>
<dbReference type="AlphaFoldDB" id="A0A8B2PL01"/>
<dbReference type="CDD" id="cd02019">
    <property type="entry name" value="NK"/>
    <property type="match status" value="1"/>
</dbReference>
<reference evidence="1 2" key="1">
    <citation type="submission" date="2013-04" db="EMBL/GenBank/DDBJ databases">
        <title>Hyphomonas sp. T24B3 Genome Sequencing.</title>
        <authorList>
            <person name="Lai Q."/>
            <person name="Shao Z."/>
        </authorList>
    </citation>
    <scope>NUCLEOTIDE SEQUENCE [LARGE SCALE GENOMIC DNA]</scope>
    <source>
        <strain evidence="1 2">T24B3</strain>
    </source>
</reference>
<dbReference type="Proteomes" id="UP000249123">
    <property type="component" value="Unassembled WGS sequence"/>
</dbReference>
<evidence type="ECO:0008006" key="3">
    <source>
        <dbReference type="Google" id="ProtNLM"/>
    </source>
</evidence>
<protein>
    <recommendedName>
        <fullName evidence="3">ATPase AAA</fullName>
    </recommendedName>
</protein>
<dbReference type="InterPro" id="IPR027417">
    <property type="entry name" value="P-loop_NTPase"/>
</dbReference>